<keyword evidence="2" id="KW-1003">Cell membrane</keyword>
<protein>
    <submittedName>
        <fullName evidence="7">MFS family permease</fullName>
    </submittedName>
</protein>
<evidence type="ECO:0000313" key="8">
    <source>
        <dbReference type="Proteomes" id="UP000823485"/>
    </source>
</evidence>
<dbReference type="RefSeq" id="WP_205177907.1">
    <property type="nucleotide sequence ID" value="NZ_JAFBFH010000001.1"/>
</dbReference>
<feature type="transmembrane region" description="Helical" evidence="6">
    <location>
        <begin position="346"/>
        <end position="366"/>
    </location>
</feature>
<dbReference type="SUPFAM" id="SSF103473">
    <property type="entry name" value="MFS general substrate transporter"/>
    <property type="match status" value="1"/>
</dbReference>
<keyword evidence="8" id="KW-1185">Reference proteome</keyword>
<dbReference type="PANTHER" id="PTHR23513:SF19">
    <property type="entry name" value="MAJOR FACILITATOR SUPERFAMILY (MFS) PROFILE DOMAIN-CONTAINING PROTEIN"/>
    <property type="match status" value="1"/>
</dbReference>
<sequence>MKSKHFRLLWLGQLFANLGDVLYIVGLISILYAAKESAFYLAMLPFLNTFGRFAGGLLFPILLNRYRLTSLLAGSQCYKTVVLFILILWISFQPPSIVWPIFICIWIIAFLDGWAAPAMNALVPRLVKREELVKANSFVAVIYETTQLGGWAFGGLLTVIFHGEHIIWLTFVLFVISSIMMKGIVDETSLKAKRKKCGKRDEIKEGWLLIWNNRFMRSIHIVIVLETAASVVWVAAILYVFVSEVLHVTEAFWGYINAAFFTGLMAGGLCCLKFAFCMERHMRKIVISVSIGISIMTIWFGLNSITWIALILVAFSGFLEQVKRIIINTYIQTEASLEDLPKIYSAQHALISLIFGLFVLMFGAIAEYVSVKMVFIGAGFLLAIAALYMTVHFPAHFKKGAPPYS</sequence>
<keyword evidence="5 6" id="KW-0472">Membrane</keyword>
<dbReference type="Gene3D" id="1.20.1250.20">
    <property type="entry name" value="MFS general substrate transporter like domains"/>
    <property type="match status" value="1"/>
</dbReference>
<evidence type="ECO:0000256" key="5">
    <source>
        <dbReference type="ARBA" id="ARBA00023136"/>
    </source>
</evidence>
<feature type="transmembrane region" description="Helical" evidence="6">
    <location>
        <begin position="285"/>
        <end position="315"/>
    </location>
</feature>
<keyword evidence="3 6" id="KW-0812">Transmembrane</keyword>
<dbReference type="InterPro" id="IPR036259">
    <property type="entry name" value="MFS_trans_sf"/>
</dbReference>
<accession>A0ABS2R0P4</accession>
<evidence type="ECO:0000256" key="1">
    <source>
        <dbReference type="ARBA" id="ARBA00004651"/>
    </source>
</evidence>
<dbReference type="InterPro" id="IPR011701">
    <property type="entry name" value="MFS"/>
</dbReference>
<feature type="transmembrane region" description="Helical" evidence="6">
    <location>
        <begin position="373"/>
        <end position="395"/>
    </location>
</feature>
<evidence type="ECO:0000256" key="6">
    <source>
        <dbReference type="SAM" id="Phobius"/>
    </source>
</evidence>
<evidence type="ECO:0000313" key="7">
    <source>
        <dbReference type="EMBL" id="MBM7713213.1"/>
    </source>
</evidence>
<feature type="transmembrane region" description="Helical" evidence="6">
    <location>
        <begin position="219"/>
        <end position="242"/>
    </location>
</feature>
<feature type="transmembrane region" description="Helical" evidence="6">
    <location>
        <begin position="97"/>
        <end position="116"/>
    </location>
</feature>
<dbReference type="PANTHER" id="PTHR23513">
    <property type="entry name" value="INTEGRAL MEMBRANE EFFLUX PROTEIN-RELATED"/>
    <property type="match status" value="1"/>
</dbReference>
<feature type="transmembrane region" description="Helical" evidence="6">
    <location>
        <begin position="166"/>
        <end position="185"/>
    </location>
</feature>
<gene>
    <name evidence="7" type="ORF">JOC94_000179</name>
</gene>
<dbReference type="EMBL" id="JAFBFH010000001">
    <property type="protein sequence ID" value="MBM7713213.1"/>
    <property type="molecule type" value="Genomic_DNA"/>
</dbReference>
<feature type="transmembrane region" description="Helical" evidence="6">
    <location>
        <begin position="38"/>
        <end position="59"/>
    </location>
</feature>
<feature type="transmembrane region" description="Helical" evidence="6">
    <location>
        <begin position="254"/>
        <end position="276"/>
    </location>
</feature>
<evidence type="ECO:0000256" key="4">
    <source>
        <dbReference type="ARBA" id="ARBA00022989"/>
    </source>
</evidence>
<feature type="transmembrane region" description="Helical" evidence="6">
    <location>
        <begin position="7"/>
        <end position="32"/>
    </location>
</feature>
<proteinExistence type="predicted"/>
<comment type="subcellular location">
    <subcellularLocation>
        <location evidence="1">Cell membrane</location>
        <topology evidence="1">Multi-pass membrane protein</topology>
    </subcellularLocation>
</comment>
<evidence type="ECO:0000256" key="2">
    <source>
        <dbReference type="ARBA" id="ARBA00022475"/>
    </source>
</evidence>
<reference evidence="7 8" key="1">
    <citation type="submission" date="2021-01" db="EMBL/GenBank/DDBJ databases">
        <title>Genomic Encyclopedia of Type Strains, Phase IV (KMG-IV): sequencing the most valuable type-strain genomes for metagenomic binning, comparative biology and taxonomic classification.</title>
        <authorList>
            <person name="Goeker M."/>
        </authorList>
    </citation>
    <scope>NUCLEOTIDE SEQUENCE [LARGE SCALE GENOMIC DNA]</scope>
    <source>
        <strain evidence="7 8">DSM 105453</strain>
    </source>
</reference>
<dbReference type="CDD" id="cd06173">
    <property type="entry name" value="MFS_MefA_like"/>
    <property type="match status" value="1"/>
</dbReference>
<keyword evidence="4 6" id="KW-1133">Transmembrane helix</keyword>
<feature type="transmembrane region" description="Helical" evidence="6">
    <location>
        <begin position="71"/>
        <end position="91"/>
    </location>
</feature>
<evidence type="ECO:0000256" key="3">
    <source>
        <dbReference type="ARBA" id="ARBA00022692"/>
    </source>
</evidence>
<dbReference type="Pfam" id="PF07690">
    <property type="entry name" value="MFS_1"/>
    <property type="match status" value="1"/>
</dbReference>
<comment type="caution">
    <text evidence="7">The sequence shown here is derived from an EMBL/GenBank/DDBJ whole genome shotgun (WGS) entry which is preliminary data.</text>
</comment>
<name>A0ABS2R0P4_9BACI</name>
<feature type="transmembrane region" description="Helical" evidence="6">
    <location>
        <begin position="137"/>
        <end position="160"/>
    </location>
</feature>
<organism evidence="7 8">
    <name type="scientific">Siminovitchia thermophila</name>
    <dbReference type="NCBI Taxonomy" id="1245522"/>
    <lineage>
        <taxon>Bacteria</taxon>
        <taxon>Bacillati</taxon>
        <taxon>Bacillota</taxon>
        <taxon>Bacilli</taxon>
        <taxon>Bacillales</taxon>
        <taxon>Bacillaceae</taxon>
        <taxon>Siminovitchia</taxon>
    </lineage>
</organism>
<dbReference type="Proteomes" id="UP000823485">
    <property type="component" value="Unassembled WGS sequence"/>
</dbReference>